<dbReference type="AlphaFoldDB" id="A0A7U3ZPB2"/>
<feature type="transmembrane region" description="Helical" evidence="1">
    <location>
        <begin position="95"/>
        <end position="116"/>
    </location>
</feature>
<dbReference type="Proteomes" id="UP000000493">
    <property type="component" value="Chromosome"/>
</dbReference>
<keyword evidence="1" id="KW-0812">Transmembrane</keyword>
<evidence type="ECO:0008006" key="4">
    <source>
        <dbReference type="Google" id="ProtNLM"/>
    </source>
</evidence>
<feature type="transmembrane region" description="Helical" evidence="1">
    <location>
        <begin position="147"/>
        <end position="169"/>
    </location>
</feature>
<dbReference type="Pfam" id="PF20221">
    <property type="entry name" value="DUF6580"/>
    <property type="match status" value="1"/>
</dbReference>
<proteinExistence type="predicted"/>
<evidence type="ECO:0000313" key="2">
    <source>
        <dbReference type="EMBL" id="AEI50886.1"/>
    </source>
</evidence>
<sequence>MNLGLSRFSTVVILIIVAALSRVVPHPFNFTPIGAMALFGAAQFNRKIFAFMIPVVAMLLSDALIGNPSFPTYFSFALIAGFGVVYLKKLNAGRLLTASIAASVVFFIITNFFVWFGGTMYPQTWQGLIGCYTAGLAFYQQTFFGNLFLNTVMGDLFYNTLLFGAYYSIEKIAFKPTVA</sequence>
<feature type="transmembrane region" description="Helical" evidence="1">
    <location>
        <begin position="6"/>
        <end position="24"/>
    </location>
</feature>
<keyword evidence="1" id="KW-0472">Membrane</keyword>
<keyword evidence="3" id="KW-1185">Reference proteome</keyword>
<organism evidence="2 3">
    <name type="scientific">Runella slithyformis (strain ATCC 29530 / DSM 19594 / LMG 11500 / NCIMB 11436 / LSU 4)</name>
    <dbReference type="NCBI Taxonomy" id="761193"/>
    <lineage>
        <taxon>Bacteria</taxon>
        <taxon>Pseudomonadati</taxon>
        <taxon>Bacteroidota</taxon>
        <taxon>Cytophagia</taxon>
        <taxon>Cytophagales</taxon>
        <taxon>Spirosomataceae</taxon>
        <taxon>Runella</taxon>
    </lineage>
</organism>
<feature type="transmembrane region" description="Helical" evidence="1">
    <location>
        <begin position="44"/>
        <end position="64"/>
    </location>
</feature>
<reference evidence="2 3" key="2">
    <citation type="journal article" date="2012" name="Stand. Genomic Sci.">
        <title>Complete genome sequence of the aquatic bacterium Runella slithyformis type strain (LSU 4(T)).</title>
        <authorList>
            <person name="Copeland A."/>
            <person name="Zhang X."/>
            <person name="Misra M."/>
            <person name="Lapidus A."/>
            <person name="Nolan M."/>
            <person name="Lucas S."/>
            <person name="Deshpande S."/>
            <person name="Cheng J.F."/>
            <person name="Tapia R."/>
            <person name="Goodwin L.A."/>
            <person name="Pitluck S."/>
            <person name="Liolios K."/>
            <person name="Pagani I."/>
            <person name="Ivanova N."/>
            <person name="Mikhailova N."/>
            <person name="Pati A."/>
            <person name="Chen A."/>
            <person name="Palaniappan K."/>
            <person name="Land M."/>
            <person name="Hauser L."/>
            <person name="Pan C."/>
            <person name="Jeffries C.D."/>
            <person name="Detter J.C."/>
            <person name="Brambilla E.M."/>
            <person name="Rohde M."/>
            <person name="Djao O.D."/>
            <person name="Goker M."/>
            <person name="Sikorski J."/>
            <person name="Tindall B.J."/>
            <person name="Woyke T."/>
            <person name="Bristow J."/>
            <person name="Eisen J.A."/>
            <person name="Markowitz V."/>
            <person name="Hugenholtz P."/>
            <person name="Kyrpides N.C."/>
            <person name="Klenk H.P."/>
            <person name="Mavromatis K."/>
        </authorList>
    </citation>
    <scope>NUCLEOTIDE SEQUENCE [LARGE SCALE GENOMIC DNA]</scope>
    <source>
        <strain evidence="3">ATCC 29530 / DSM 19594 / LMG 11500 / NCIMB 11436 / LSU 4</strain>
    </source>
</reference>
<gene>
    <name evidence="2" type="ordered locus">Runsl_4566</name>
</gene>
<keyword evidence="1" id="KW-1133">Transmembrane helix</keyword>
<evidence type="ECO:0000256" key="1">
    <source>
        <dbReference type="SAM" id="Phobius"/>
    </source>
</evidence>
<feature type="transmembrane region" description="Helical" evidence="1">
    <location>
        <begin position="70"/>
        <end position="88"/>
    </location>
</feature>
<dbReference type="InterPro" id="IPR046487">
    <property type="entry name" value="DUF6580"/>
</dbReference>
<dbReference type="EMBL" id="CP002859">
    <property type="protein sequence ID" value="AEI50886.1"/>
    <property type="molecule type" value="Genomic_DNA"/>
</dbReference>
<reference evidence="3" key="1">
    <citation type="submission" date="2011-06" db="EMBL/GenBank/DDBJ databases">
        <title>The complete genome of chromosome of Runella slithyformis DSM 19594.</title>
        <authorList>
            <consortium name="US DOE Joint Genome Institute (JGI-PGF)"/>
            <person name="Lucas S."/>
            <person name="Han J."/>
            <person name="Lapidus A."/>
            <person name="Bruce D."/>
            <person name="Goodwin L."/>
            <person name="Pitluck S."/>
            <person name="Peters L."/>
            <person name="Kyrpides N."/>
            <person name="Mavromatis K."/>
            <person name="Ivanova N."/>
            <person name="Ovchinnikova G."/>
            <person name="Zhang X."/>
            <person name="Misra M."/>
            <person name="Detter J.C."/>
            <person name="Tapia R."/>
            <person name="Han C."/>
            <person name="Land M."/>
            <person name="Hauser L."/>
            <person name="Markowitz V."/>
            <person name="Cheng J.-F."/>
            <person name="Hugenholtz P."/>
            <person name="Woyke T."/>
            <person name="Wu D."/>
            <person name="Tindall B."/>
            <person name="Faehrich R."/>
            <person name="Brambilla E."/>
            <person name="Klenk H.-P."/>
            <person name="Eisen J.A."/>
        </authorList>
    </citation>
    <scope>NUCLEOTIDE SEQUENCE [LARGE SCALE GENOMIC DNA]</scope>
    <source>
        <strain evidence="3">ATCC 29530 / DSM 19594 / LMG 11500 / NCIMB 11436 / LSU 4</strain>
    </source>
</reference>
<dbReference type="KEGG" id="rsi:Runsl_4566"/>
<protein>
    <recommendedName>
        <fullName evidence="4">ECF transporter S component</fullName>
    </recommendedName>
</protein>
<accession>A0A7U3ZPB2</accession>
<evidence type="ECO:0000313" key="3">
    <source>
        <dbReference type="Proteomes" id="UP000000493"/>
    </source>
</evidence>
<name>A0A7U3ZPB2_RUNSL</name>